<comment type="caution">
    <text evidence="2">The sequence shown here is derived from an EMBL/GenBank/DDBJ whole genome shotgun (WGS) entry which is preliminary data.</text>
</comment>
<organism evidence="2 3">
    <name type="scientific">Dactylellina haptotyla (strain CBS 200.50)</name>
    <name type="common">Nematode-trapping fungus</name>
    <name type="synonym">Monacrosporium haptotylum</name>
    <dbReference type="NCBI Taxonomy" id="1284197"/>
    <lineage>
        <taxon>Eukaryota</taxon>
        <taxon>Fungi</taxon>
        <taxon>Dikarya</taxon>
        <taxon>Ascomycota</taxon>
        <taxon>Pezizomycotina</taxon>
        <taxon>Orbiliomycetes</taxon>
        <taxon>Orbiliales</taxon>
        <taxon>Orbiliaceae</taxon>
        <taxon>Dactylellina</taxon>
    </lineage>
</organism>
<feature type="compositionally biased region" description="Low complexity" evidence="1">
    <location>
        <begin position="123"/>
        <end position="136"/>
    </location>
</feature>
<keyword evidence="3" id="KW-1185">Reference proteome</keyword>
<evidence type="ECO:0000313" key="2">
    <source>
        <dbReference type="EMBL" id="EPS45265.1"/>
    </source>
</evidence>
<dbReference type="OrthoDB" id="5398176at2759"/>
<accession>S8AQM7</accession>
<feature type="compositionally biased region" description="Basic and acidic residues" evidence="1">
    <location>
        <begin position="55"/>
        <end position="73"/>
    </location>
</feature>
<dbReference type="AlphaFoldDB" id="S8AQM7"/>
<proteinExistence type="predicted"/>
<name>S8AQM7_DACHA</name>
<evidence type="ECO:0000313" key="3">
    <source>
        <dbReference type="Proteomes" id="UP000015100"/>
    </source>
</evidence>
<dbReference type="OMA" id="GVICEID"/>
<feature type="region of interest" description="Disordered" evidence="1">
    <location>
        <begin position="39"/>
        <end position="184"/>
    </location>
</feature>
<protein>
    <submittedName>
        <fullName evidence="2">Uncharacterized protein</fullName>
    </submittedName>
</protein>
<feature type="compositionally biased region" description="Basic residues" evidence="1">
    <location>
        <begin position="140"/>
        <end position="149"/>
    </location>
</feature>
<evidence type="ECO:0000256" key="1">
    <source>
        <dbReference type="SAM" id="MobiDB-lite"/>
    </source>
</evidence>
<gene>
    <name evidence="2" type="ORF">H072_727</name>
</gene>
<reference evidence="2 3" key="1">
    <citation type="journal article" date="2013" name="PLoS Genet.">
        <title>Genomic mechanisms accounting for the adaptation to parasitism in nematode-trapping fungi.</title>
        <authorList>
            <person name="Meerupati T."/>
            <person name="Andersson K.M."/>
            <person name="Friman E."/>
            <person name="Kumar D."/>
            <person name="Tunlid A."/>
            <person name="Ahren D."/>
        </authorList>
    </citation>
    <scope>NUCLEOTIDE SEQUENCE [LARGE SCALE GENOMIC DNA]</scope>
    <source>
        <strain evidence="2 3">CBS 200.50</strain>
    </source>
</reference>
<dbReference type="Proteomes" id="UP000015100">
    <property type="component" value="Unassembled WGS sequence"/>
</dbReference>
<reference evidence="3" key="2">
    <citation type="submission" date="2013-04" db="EMBL/GenBank/DDBJ databases">
        <title>Genomic mechanisms accounting for the adaptation to parasitism in nematode-trapping fungi.</title>
        <authorList>
            <person name="Ahren D.G."/>
        </authorList>
    </citation>
    <scope>NUCLEOTIDE SEQUENCE [LARGE SCALE GENOMIC DNA]</scope>
    <source>
        <strain evidence="3">CBS 200.50</strain>
    </source>
</reference>
<sequence length="184" mass="19771">MPPEEIWQTRRLERGGVICEIDELTYEARSLSLDCNACLDARNKGGNLSASSESDSDHQKKNNNGDHVTKEPGAKGGKKPRRKPSGSSPKGVNKRQQRVSDAKSKATPATRSAMGLRKLELQSESSPSSSSGSGSDASKKMGRRRKGKAKGAGSKGEQTGGTGELDTVEERVWKHLRSRPVGNI</sequence>
<dbReference type="HOGENOM" id="CLU_1468113_0_0_1"/>
<dbReference type="EMBL" id="AQGS01000018">
    <property type="protein sequence ID" value="EPS45265.1"/>
    <property type="molecule type" value="Genomic_DNA"/>
</dbReference>